<dbReference type="SMART" id="SM00086">
    <property type="entry name" value="PAC"/>
    <property type="match status" value="3"/>
</dbReference>
<dbReference type="InterPro" id="IPR001789">
    <property type="entry name" value="Sig_transdc_resp-reg_receiver"/>
</dbReference>
<dbReference type="InterPro" id="IPR013656">
    <property type="entry name" value="PAS_4"/>
</dbReference>
<dbReference type="Gene3D" id="3.30.450.40">
    <property type="match status" value="1"/>
</dbReference>
<dbReference type="Pfam" id="PF02518">
    <property type="entry name" value="HATPase_c"/>
    <property type="match status" value="1"/>
</dbReference>
<dbReference type="Gene3D" id="3.30.565.10">
    <property type="entry name" value="Histidine kinase-like ATPase, C-terminal domain"/>
    <property type="match status" value="1"/>
</dbReference>
<dbReference type="CDD" id="cd00130">
    <property type="entry name" value="PAS"/>
    <property type="match status" value="2"/>
</dbReference>
<evidence type="ECO:0000256" key="5">
    <source>
        <dbReference type="ARBA" id="ARBA00022777"/>
    </source>
</evidence>
<keyword evidence="7" id="KW-0175">Coiled coil</keyword>
<dbReference type="InterPro" id="IPR036890">
    <property type="entry name" value="HATPase_C_sf"/>
</dbReference>
<dbReference type="InterPro" id="IPR004358">
    <property type="entry name" value="Sig_transdc_His_kin-like_C"/>
</dbReference>
<reference evidence="12 13" key="1">
    <citation type="submission" date="2024-05" db="EMBL/GenBank/DDBJ databases">
        <title>Sphingomonas sp. HF-S3 16S ribosomal RNA gene Genome sequencing and assembly.</title>
        <authorList>
            <person name="Lee H."/>
        </authorList>
    </citation>
    <scope>NUCLEOTIDE SEQUENCE [LARGE SCALE GENOMIC DNA]</scope>
    <source>
        <strain evidence="12 13">HF-S3</strain>
    </source>
</reference>
<accession>A0ABV0B6V9</accession>
<dbReference type="InterPro" id="IPR003018">
    <property type="entry name" value="GAF"/>
</dbReference>
<dbReference type="PROSITE" id="PS50109">
    <property type="entry name" value="HIS_KIN"/>
    <property type="match status" value="1"/>
</dbReference>
<name>A0ABV0B6V9_9SPHN</name>
<dbReference type="Pfam" id="PF08448">
    <property type="entry name" value="PAS_4"/>
    <property type="match status" value="1"/>
</dbReference>
<dbReference type="Gene3D" id="3.30.450.20">
    <property type="entry name" value="PAS domain"/>
    <property type="match status" value="4"/>
</dbReference>
<dbReference type="PROSITE" id="PS50112">
    <property type="entry name" value="PAS"/>
    <property type="match status" value="2"/>
</dbReference>
<feature type="domain" description="PAC" evidence="11">
    <location>
        <begin position="241"/>
        <end position="296"/>
    </location>
</feature>
<evidence type="ECO:0000256" key="4">
    <source>
        <dbReference type="ARBA" id="ARBA00022679"/>
    </source>
</evidence>
<keyword evidence="3 6" id="KW-0597">Phosphoprotein</keyword>
<evidence type="ECO:0000313" key="13">
    <source>
        <dbReference type="Proteomes" id="UP001427805"/>
    </source>
</evidence>
<dbReference type="InterPro" id="IPR003661">
    <property type="entry name" value="HisK_dim/P_dom"/>
</dbReference>
<feature type="modified residue" description="4-aspartylphosphate" evidence="6">
    <location>
        <position position="1059"/>
    </location>
</feature>
<dbReference type="Proteomes" id="UP001427805">
    <property type="component" value="Unassembled WGS sequence"/>
</dbReference>
<gene>
    <name evidence="12" type="ORF">TPR58_09075</name>
</gene>
<dbReference type="Pfam" id="PF00512">
    <property type="entry name" value="HisKA"/>
    <property type="match status" value="1"/>
</dbReference>
<dbReference type="SMART" id="SM00065">
    <property type="entry name" value="GAF"/>
    <property type="match status" value="1"/>
</dbReference>
<dbReference type="InterPro" id="IPR003594">
    <property type="entry name" value="HATPase_dom"/>
</dbReference>
<keyword evidence="4" id="KW-0808">Transferase</keyword>
<comment type="caution">
    <text evidence="12">The sequence shown here is derived from an EMBL/GenBank/DDBJ whole genome shotgun (WGS) entry which is preliminary data.</text>
</comment>
<feature type="domain" description="PAS" evidence="10">
    <location>
        <begin position="600"/>
        <end position="670"/>
    </location>
</feature>
<feature type="domain" description="PAC" evidence="11">
    <location>
        <begin position="673"/>
        <end position="725"/>
    </location>
</feature>
<dbReference type="InterPro" id="IPR000014">
    <property type="entry name" value="PAS"/>
</dbReference>
<dbReference type="PANTHER" id="PTHR43304">
    <property type="entry name" value="PHYTOCHROME-LIKE PROTEIN CPH1"/>
    <property type="match status" value="1"/>
</dbReference>
<dbReference type="InterPro" id="IPR005467">
    <property type="entry name" value="His_kinase_dom"/>
</dbReference>
<sequence>MHSAPAFLDHHGEMAQRIRENDWSAHPLGTPETWPAPLRFALDLALGSAFPTAIYWGPDFRLLYNDAWAPIPAERHPLALGRPGAEVWPEIWDVVGPQMQEAVARNRGFTAYDQPLAMERGGERRETWWNYSFTPIRDETGQVLGLLNQGNETTRFVLAEQRRSAQIDRLREMFEQAPGAVALLSGPDHVFELANPAYLALIGDRDIIGRPLRDALPEIAAQGFISLLDQVRDGGEAFRASDTPVMLQRVADADAETRILDFVYQPIKDASGVTRSIFVQATDVTDRALAEHALRHSQERLQLALDAPLGIGTWDIDIPNDRVSGDERFARLFGVPAERLATGQGSMENFYAFLDAEDRPRVREAIRRSIEEGAPYSIEYRIRRGDGSHRWINAQGRCRYDEHGQPTRFSGLSFDVTERRNAEDAARAAVEDLRRATESQAFVHDLAGRQRLLETPEAVMRLTAEALGERIGANRVGFYWIAGENMLQFGPSWSSGSLPILDGSVPAGTFAAAQSPYHRGETLVMRDSASEFPDSPISRTSPSGVGVPLLRGGNWVATLYANAAQARDWSEEDVRLIEAVAEISWDAVERVSANQALRESEAKFRAIANSIDQMIWSTRPDGYHDYYNDRWYDYTGVPHGSTDGEGWNGMFHPEDQDRAWTAWSHCLETGDPYHIEYRLRHHSGVYRWVLGRAQPVRDEDGMITRWFGTCTDIQDIVDAREVLSRSREELERAVEERTRQLMAAEQQLRQAQKMEAVGQLTGGIAHDFNNMLAVVIGALDLMERRIAQGQTDVERYVTAARDGASRAAALTQRLLAFSRQQPLMPVAVDPNQTIRGMTELLSRTIGETIRIDTRLPANLHRAMADPSQLENTILNLSVNARDAMPGGGQLIIETANCTIDGQEAVAFDISPGDYVMIAVADTGTGMDPEVMARAFDPFFTTKGVGKGTGLGLSQVFGFARQSGGHVRIDSESGRGTIVRVYLPVHDGDLPDIPPAREPSALPHGTSDEIVLVVEDEARVRTYSVEALRELGYSVVEAPDGPSALKLIEAGQLVSLLFTDVVMPEMTGGELAARASKLLPGLKLLFTSGYTRDTVGSDEGVLAKPFALDELAVRIRAALDD</sequence>
<dbReference type="InterPro" id="IPR052162">
    <property type="entry name" value="Sensor_kinase/Photoreceptor"/>
</dbReference>
<dbReference type="SUPFAM" id="SSF52172">
    <property type="entry name" value="CheY-like"/>
    <property type="match status" value="1"/>
</dbReference>
<protein>
    <recommendedName>
        <fullName evidence="2">histidine kinase</fullName>
        <ecNumber evidence="2">2.7.13.3</ecNumber>
    </recommendedName>
</protein>
<dbReference type="InterPro" id="IPR035965">
    <property type="entry name" value="PAS-like_dom_sf"/>
</dbReference>
<dbReference type="InterPro" id="IPR011006">
    <property type="entry name" value="CheY-like_superfamily"/>
</dbReference>
<keyword evidence="13" id="KW-1185">Reference proteome</keyword>
<dbReference type="InterPro" id="IPR029016">
    <property type="entry name" value="GAF-like_dom_sf"/>
</dbReference>
<dbReference type="PROSITE" id="PS50110">
    <property type="entry name" value="RESPONSE_REGULATORY"/>
    <property type="match status" value="1"/>
</dbReference>
<dbReference type="InterPro" id="IPR036097">
    <property type="entry name" value="HisK_dim/P_sf"/>
</dbReference>
<evidence type="ECO:0000256" key="2">
    <source>
        <dbReference type="ARBA" id="ARBA00012438"/>
    </source>
</evidence>
<dbReference type="PRINTS" id="PR00344">
    <property type="entry name" value="BCTRLSENSOR"/>
</dbReference>
<feature type="domain" description="PAS" evidence="10">
    <location>
        <begin position="297"/>
        <end position="373"/>
    </location>
</feature>
<dbReference type="NCBIfam" id="TIGR00229">
    <property type="entry name" value="sensory_box"/>
    <property type="match status" value="2"/>
</dbReference>
<evidence type="ECO:0000256" key="6">
    <source>
        <dbReference type="PROSITE-ProRule" id="PRU00169"/>
    </source>
</evidence>
<dbReference type="SUPFAM" id="SSF47384">
    <property type="entry name" value="Homodimeric domain of signal transducing histidine kinase"/>
    <property type="match status" value="1"/>
</dbReference>
<dbReference type="Pfam" id="PF00072">
    <property type="entry name" value="Response_reg"/>
    <property type="match status" value="1"/>
</dbReference>
<dbReference type="PANTHER" id="PTHR43304:SF1">
    <property type="entry name" value="PAC DOMAIN-CONTAINING PROTEIN"/>
    <property type="match status" value="1"/>
</dbReference>
<evidence type="ECO:0000259" key="8">
    <source>
        <dbReference type="PROSITE" id="PS50109"/>
    </source>
</evidence>
<proteinExistence type="predicted"/>
<feature type="domain" description="Response regulatory" evidence="9">
    <location>
        <begin position="1009"/>
        <end position="1118"/>
    </location>
</feature>
<evidence type="ECO:0000259" key="11">
    <source>
        <dbReference type="PROSITE" id="PS50113"/>
    </source>
</evidence>
<comment type="catalytic activity">
    <reaction evidence="1">
        <text>ATP + protein L-histidine = ADP + protein N-phospho-L-histidine.</text>
        <dbReference type="EC" id="2.7.13.3"/>
    </reaction>
</comment>
<dbReference type="Pfam" id="PF08447">
    <property type="entry name" value="PAS_3"/>
    <property type="match status" value="2"/>
</dbReference>
<evidence type="ECO:0000313" key="12">
    <source>
        <dbReference type="EMBL" id="MEN3747320.1"/>
    </source>
</evidence>
<evidence type="ECO:0000256" key="7">
    <source>
        <dbReference type="SAM" id="Coils"/>
    </source>
</evidence>
<dbReference type="SUPFAM" id="SSF55785">
    <property type="entry name" value="PYP-like sensor domain (PAS domain)"/>
    <property type="match status" value="3"/>
</dbReference>
<dbReference type="InterPro" id="IPR013655">
    <property type="entry name" value="PAS_fold_3"/>
</dbReference>
<dbReference type="Gene3D" id="1.10.287.130">
    <property type="match status" value="1"/>
</dbReference>
<dbReference type="Gene3D" id="2.10.70.100">
    <property type="match status" value="1"/>
</dbReference>
<evidence type="ECO:0000256" key="3">
    <source>
        <dbReference type="ARBA" id="ARBA00022553"/>
    </source>
</evidence>
<dbReference type="SUPFAM" id="SSF55874">
    <property type="entry name" value="ATPase domain of HSP90 chaperone/DNA topoisomerase II/histidine kinase"/>
    <property type="match status" value="1"/>
</dbReference>
<dbReference type="Pfam" id="PF01590">
    <property type="entry name" value="GAF"/>
    <property type="match status" value="1"/>
</dbReference>
<dbReference type="InterPro" id="IPR001610">
    <property type="entry name" value="PAC"/>
</dbReference>
<keyword evidence="5" id="KW-0418">Kinase</keyword>
<feature type="domain" description="Histidine kinase" evidence="8">
    <location>
        <begin position="763"/>
        <end position="986"/>
    </location>
</feature>
<feature type="coiled-coil region" evidence="7">
    <location>
        <begin position="713"/>
        <end position="754"/>
    </location>
</feature>
<dbReference type="SUPFAM" id="SSF55781">
    <property type="entry name" value="GAF domain-like"/>
    <property type="match status" value="1"/>
</dbReference>
<dbReference type="SMART" id="SM00448">
    <property type="entry name" value="REC"/>
    <property type="match status" value="1"/>
</dbReference>
<dbReference type="SMART" id="SM00387">
    <property type="entry name" value="HATPase_c"/>
    <property type="match status" value="1"/>
</dbReference>
<evidence type="ECO:0000259" key="9">
    <source>
        <dbReference type="PROSITE" id="PS50110"/>
    </source>
</evidence>
<dbReference type="InterPro" id="IPR000700">
    <property type="entry name" value="PAS-assoc_C"/>
</dbReference>
<dbReference type="SMART" id="SM00388">
    <property type="entry name" value="HisKA"/>
    <property type="match status" value="1"/>
</dbReference>
<evidence type="ECO:0000256" key="1">
    <source>
        <dbReference type="ARBA" id="ARBA00000085"/>
    </source>
</evidence>
<organism evidence="12 13">
    <name type="scientific">Sphingomonas rustica</name>
    <dbReference type="NCBI Taxonomy" id="3103142"/>
    <lineage>
        <taxon>Bacteria</taxon>
        <taxon>Pseudomonadati</taxon>
        <taxon>Pseudomonadota</taxon>
        <taxon>Alphaproteobacteria</taxon>
        <taxon>Sphingomonadales</taxon>
        <taxon>Sphingomonadaceae</taxon>
        <taxon>Sphingomonas</taxon>
    </lineage>
</organism>
<feature type="domain" description="PAC" evidence="11">
    <location>
        <begin position="376"/>
        <end position="428"/>
    </location>
</feature>
<evidence type="ECO:0000259" key="10">
    <source>
        <dbReference type="PROSITE" id="PS50112"/>
    </source>
</evidence>
<dbReference type="PROSITE" id="PS50113">
    <property type="entry name" value="PAC"/>
    <property type="match status" value="3"/>
</dbReference>
<dbReference type="SMART" id="SM00091">
    <property type="entry name" value="PAS"/>
    <property type="match status" value="3"/>
</dbReference>
<dbReference type="EMBL" id="JBDIZK010000004">
    <property type="protein sequence ID" value="MEN3747320.1"/>
    <property type="molecule type" value="Genomic_DNA"/>
</dbReference>
<dbReference type="EC" id="2.7.13.3" evidence="2"/>
<dbReference type="RefSeq" id="WP_346246311.1">
    <property type="nucleotide sequence ID" value="NZ_JBDIZK010000004.1"/>
</dbReference>
<dbReference type="Gene3D" id="3.40.50.2300">
    <property type="match status" value="1"/>
</dbReference>